<gene>
    <name evidence="2" type="ORF">OVY01_04605</name>
</gene>
<evidence type="ECO:0000313" key="3">
    <source>
        <dbReference type="Proteomes" id="UP001082899"/>
    </source>
</evidence>
<sequence length="111" mass="11655">MTVRQLKYLMVGSLLIATACAHAQTTSATSGTSALDRVRIDVAAPSQSGSTPGEAAQDPFTYCYFANKSYSMGAKVNGQVCVRPKDEPGVVSSAPPPLKWVSAAQFAHGNY</sequence>
<dbReference type="RefSeq" id="WP_267845992.1">
    <property type="nucleotide sequence ID" value="NZ_JAPMXC010000001.1"/>
</dbReference>
<name>A0ABT3ZJ34_9BURK</name>
<evidence type="ECO:0000313" key="2">
    <source>
        <dbReference type="EMBL" id="MCY0386528.1"/>
    </source>
</evidence>
<protein>
    <submittedName>
        <fullName evidence="2">Uncharacterized protein</fullName>
    </submittedName>
</protein>
<dbReference type="Proteomes" id="UP001082899">
    <property type="component" value="Unassembled WGS sequence"/>
</dbReference>
<feature type="signal peptide" evidence="1">
    <location>
        <begin position="1"/>
        <end position="23"/>
    </location>
</feature>
<keyword evidence="1" id="KW-0732">Signal</keyword>
<dbReference type="PROSITE" id="PS51257">
    <property type="entry name" value="PROKAR_LIPOPROTEIN"/>
    <property type="match status" value="1"/>
</dbReference>
<proteinExistence type="predicted"/>
<accession>A0ABT3ZJ34</accession>
<comment type="caution">
    <text evidence="2">The sequence shown here is derived from an EMBL/GenBank/DDBJ whole genome shotgun (WGS) entry which is preliminary data.</text>
</comment>
<dbReference type="EMBL" id="JAPMXC010000001">
    <property type="protein sequence ID" value="MCY0386528.1"/>
    <property type="molecule type" value="Genomic_DNA"/>
</dbReference>
<feature type="chain" id="PRO_5046000051" evidence="1">
    <location>
        <begin position="24"/>
        <end position="111"/>
    </location>
</feature>
<reference evidence="2" key="1">
    <citation type="submission" date="2022-11" db="EMBL/GenBank/DDBJ databases">
        <title>Robbsia betulipollinis sp. nov., isolated from pollen of birch (Betula pendula).</title>
        <authorList>
            <person name="Shi H."/>
            <person name="Ambika Manirajan B."/>
            <person name="Ratering S."/>
            <person name="Geissler-Plaum R."/>
            <person name="Schnell S."/>
        </authorList>
    </citation>
    <scope>NUCLEOTIDE SEQUENCE</scope>
    <source>
        <strain evidence="2">Bb-Pol-6</strain>
    </source>
</reference>
<organism evidence="2 3">
    <name type="scientific">Robbsia betulipollinis</name>
    <dbReference type="NCBI Taxonomy" id="2981849"/>
    <lineage>
        <taxon>Bacteria</taxon>
        <taxon>Pseudomonadati</taxon>
        <taxon>Pseudomonadota</taxon>
        <taxon>Betaproteobacteria</taxon>
        <taxon>Burkholderiales</taxon>
        <taxon>Burkholderiaceae</taxon>
        <taxon>Robbsia</taxon>
    </lineage>
</organism>
<keyword evidence="3" id="KW-1185">Reference proteome</keyword>
<evidence type="ECO:0000256" key="1">
    <source>
        <dbReference type="SAM" id="SignalP"/>
    </source>
</evidence>